<dbReference type="AlphaFoldDB" id="A0A7J5ZSU1"/>
<dbReference type="PANTHER" id="PTHR37862:SF1">
    <property type="entry name" value="FANCONI ANEMIA CORE COMPLEX-ASSOCIATED PROTEIN 20"/>
    <property type="match status" value="1"/>
</dbReference>
<feature type="region of interest" description="Disordered" evidence="1">
    <location>
        <begin position="1"/>
        <end position="52"/>
    </location>
</feature>
<proteinExistence type="predicted"/>
<organism evidence="3 4">
    <name type="scientific">Ameiurus melas</name>
    <name type="common">Black bullhead</name>
    <name type="synonym">Silurus melas</name>
    <dbReference type="NCBI Taxonomy" id="219545"/>
    <lineage>
        <taxon>Eukaryota</taxon>
        <taxon>Metazoa</taxon>
        <taxon>Chordata</taxon>
        <taxon>Craniata</taxon>
        <taxon>Vertebrata</taxon>
        <taxon>Euteleostomi</taxon>
        <taxon>Actinopterygii</taxon>
        <taxon>Neopterygii</taxon>
        <taxon>Teleostei</taxon>
        <taxon>Ostariophysi</taxon>
        <taxon>Siluriformes</taxon>
        <taxon>Ictaluridae</taxon>
        <taxon>Ameiurus</taxon>
    </lineage>
</organism>
<evidence type="ECO:0000256" key="1">
    <source>
        <dbReference type="SAM" id="MobiDB-lite"/>
    </source>
</evidence>
<evidence type="ECO:0000259" key="2">
    <source>
        <dbReference type="PROSITE" id="PS51906"/>
    </source>
</evidence>
<dbReference type="PANTHER" id="PTHR37862">
    <property type="entry name" value="FANCONI ANEMIA CORE COMPLEX-ASSOCIATED PROTEIN 20"/>
    <property type="match status" value="1"/>
</dbReference>
<accession>A0A7J5ZSU1</accession>
<feature type="region of interest" description="Disordered" evidence="1">
    <location>
        <begin position="142"/>
        <end position="223"/>
    </location>
</feature>
<dbReference type="Proteomes" id="UP000593565">
    <property type="component" value="Unassembled WGS sequence"/>
</dbReference>
<name>A0A7J5ZSU1_AMEME</name>
<feature type="domain" description="UBZ2-type" evidence="2">
    <location>
        <begin position="231"/>
        <end position="267"/>
    </location>
</feature>
<evidence type="ECO:0000313" key="3">
    <source>
        <dbReference type="EMBL" id="KAF4072727.1"/>
    </source>
</evidence>
<keyword evidence="4" id="KW-1185">Reference proteome</keyword>
<comment type="caution">
    <text evidence="3">The sequence shown here is derived from an EMBL/GenBank/DDBJ whole genome shotgun (WGS) entry which is preliminary data.</text>
</comment>
<sequence>MSKLKRRKTAAEEINPELQDRIKDQNESLRIPDAALRRRAEGSPAGGGSSDLSDVEKLWMKTLQALCPQFPAQDATLCVPHLPRLSTKEERPCERRWCSLDEDVIPFPDPLAPYPLPHSAPFPSSPVSALHLQDRTGRIPIHRAQNSRSQGNGGSDVSGCEQDANRVTAGKSGSGNERSGAEPEVEAGAGTLDSSEIKSRAGPGLVKRSEPEMDNEAGTSGRGLGSDGLRLECCPMCLTPFPAGFSQMECDAHLAQCLSEMNVDVVW</sequence>
<dbReference type="InterPro" id="IPR031490">
    <property type="entry name" value="UBZ2_FAAP20"/>
</dbReference>
<dbReference type="EMBL" id="JAAGNN010000025">
    <property type="protein sequence ID" value="KAF4072727.1"/>
    <property type="molecule type" value="Genomic_DNA"/>
</dbReference>
<dbReference type="GO" id="GO:0043240">
    <property type="term" value="C:Fanconi anaemia nuclear complex"/>
    <property type="evidence" value="ECO:0007669"/>
    <property type="project" value="TreeGrafter"/>
</dbReference>
<feature type="compositionally biased region" description="Basic and acidic residues" evidence="1">
    <location>
        <begin position="18"/>
        <end position="27"/>
    </location>
</feature>
<dbReference type="Pfam" id="PF15750">
    <property type="entry name" value="UBZ_FAAP20"/>
    <property type="match status" value="1"/>
</dbReference>
<gene>
    <name evidence="3" type="ORF">AMELA_G00266250</name>
</gene>
<dbReference type="GO" id="GO:0043130">
    <property type="term" value="F:ubiquitin binding"/>
    <property type="evidence" value="ECO:0007669"/>
    <property type="project" value="InterPro"/>
</dbReference>
<dbReference type="PROSITE" id="PS51906">
    <property type="entry name" value="ZF_UBZ2"/>
    <property type="match status" value="1"/>
</dbReference>
<dbReference type="InterPro" id="IPR052689">
    <property type="entry name" value="FA_core_complex_assoc"/>
</dbReference>
<evidence type="ECO:0000313" key="4">
    <source>
        <dbReference type="Proteomes" id="UP000593565"/>
    </source>
</evidence>
<reference evidence="3 4" key="1">
    <citation type="submission" date="2020-02" db="EMBL/GenBank/DDBJ databases">
        <title>A chromosome-scale genome assembly of the black bullhead catfish (Ameiurus melas).</title>
        <authorList>
            <person name="Wen M."/>
            <person name="Zham M."/>
            <person name="Cabau C."/>
            <person name="Klopp C."/>
            <person name="Donnadieu C."/>
            <person name="Roques C."/>
            <person name="Bouchez O."/>
            <person name="Lampietro C."/>
            <person name="Jouanno E."/>
            <person name="Herpin A."/>
            <person name="Louis A."/>
            <person name="Berthelot C."/>
            <person name="Parey E."/>
            <person name="Roest-Crollius H."/>
            <person name="Braasch I."/>
            <person name="Postlethwait J."/>
            <person name="Robinson-Rechavi M."/>
            <person name="Echchiki A."/>
            <person name="Begum T."/>
            <person name="Montfort J."/>
            <person name="Schartl M."/>
            <person name="Bobe J."/>
            <person name="Guiguen Y."/>
        </authorList>
    </citation>
    <scope>NUCLEOTIDE SEQUENCE [LARGE SCALE GENOMIC DNA]</scope>
    <source>
        <strain evidence="3">M_S1</strain>
        <tissue evidence="3">Blood</tissue>
    </source>
</reference>
<protein>
    <recommendedName>
        <fullName evidence="2">UBZ2-type domain-containing protein</fullName>
    </recommendedName>
</protein>